<dbReference type="Gene3D" id="1.10.3720.10">
    <property type="entry name" value="MetI-like"/>
    <property type="match status" value="1"/>
</dbReference>
<feature type="transmembrane region" description="Helical" evidence="7">
    <location>
        <begin position="106"/>
        <end position="125"/>
    </location>
</feature>
<feature type="transmembrane region" description="Helical" evidence="7">
    <location>
        <begin position="265"/>
        <end position="284"/>
    </location>
</feature>
<dbReference type="KEGG" id="vbo:CKY39_27930"/>
<evidence type="ECO:0000256" key="7">
    <source>
        <dbReference type="RuleBase" id="RU363032"/>
    </source>
</evidence>
<dbReference type="SUPFAM" id="SSF161098">
    <property type="entry name" value="MetI-like"/>
    <property type="match status" value="1"/>
</dbReference>
<evidence type="ECO:0000256" key="2">
    <source>
        <dbReference type="ARBA" id="ARBA00022448"/>
    </source>
</evidence>
<feature type="transmembrane region" description="Helical" evidence="7">
    <location>
        <begin position="214"/>
        <end position="236"/>
    </location>
</feature>
<keyword evidence="2 7" id="KW-0813">Transport</keyword>
<evidence type="ECO:0000313" key="8">
    <source>
        <dbReference type="EMBL" id="ATA56636.1"/>
    </source>
</evidence>
<organism evidence="8 9">
    <name type="scientific">Variovorax boronicumulans</name>
    <dbReference type="NCBI Taxonomy" id="436515"/>
    <lineage>
        <taxon>Bacteria</taxon>
        <taxon>Pseudomonadati</taxon>
        <taxon>Pseudomonadota</taxon>
        <taxon>Betaproteobacteria</taxon>
        <taxon>Burkholderiales</taxon>
        <taxon>Comamonadaceae</taxon>
        <taxon>Variovorax</taxon>
    </lineage>
</organism>
<dbReference type="PANTHER" id="PTHR43005">
    <property type="entry name" value="BLR7065 PROTEIN"/>
    <property type="match status" value="1"/>
</dbReference>
<proteinExistence type="inferred from homology"/>
<dbReference type="InterPro" id="IPR000515">
    <property type="entry name" value="MetI-like"/>
</dbReference>
<keyword evidence="5 7" id="KW-1133">Transmembrane helix</keyword>
<comment type="subcellular location">
    <subcellularLocation>
        <location evidence="1 7">Cell membrane</location>
        <topology evidence="1 7">Multi-pass membrane protein</topology>
    </subcellularLocation>
</comment>
<evidence type="ECO:0000256" key="4">
    <source>
        <dbReference type="ARBA" id="ARBA00022692"/>
    </source>
</evidence>
<dbReference type="Proteomes" id="UP000217154">
    <property type="component" value="Chromosome"/>
</dbReference>
<dbReference type="EMBL" id="CP023284">
    <property type="protein sequence ID" value="ATA56636.1"/>
    <property type="molecule type" value="Genomic_DNA"/>
</dbReference>
<evidence type="ECO:0000313" key="9">
    <source>
        <dbReference type="Proteomes" id="UP000217154"/>
    </source>
</evidence>
<reference evidence="8 9" key="1">
    <citation type="submission" date="2017-09" db="EMBL/GenBank/DDBJ databases">
        <title>The diverse metabolic capabilities of V. boronicumulans make it an excellent choice for continued studies on novel biodegradation.</title>
        <authorList>
            <person name="Sun S."/>
        </authorList>
    </citation>
    <scope>NUCLEOTIDE SEQUENCE [LARGE SCALE GENOMIC DNA]</scope>
    <source>
        <strain evidence="8 9">J1</strain>
    </source>
</reference>
<dbReference type="PANTHER" id="PTHR43005:SF1">
    <property type="entry name" value="SPERMIDINE_PUTRESCINE TRANSPORT SYSTEM PERMEASE PROTEIN"/>
    <property type="match status" value="1"/>
</dbReference>
<name>A0A1E7TTZ9_9BURK</name>
<dbReference type="Pfam" id="PF00528">
    <property type="entry name" value="BPD_transp_1"/>
    <property type="match status" value="1"/>
</dbReference>
<feature type="transmembrane region" description="Helical" evidence="7">
    <location>
        <begin position="73"/>
        <end position="94"/>
    </location>
</feature>
<dbReference type="OrthoDB" id="8578268at2"/>
<dbReference type="GO" id="GO:0005886">
    <property type="term" value="C:plasma membrane"/>
    <property type="evidence" value="ECO:0007669"/>
    <property type="project" value="UniProtKB-SubCell"/>
</dbReference>
<evidence type="ECO:0000256" key="1">
    <source>
        <dbReference type="ARBA" id="ARBA00004651"/>
    </source>
</evidence>
<protein>
    <submittedName>
        <fullName evidence="8">Sugar ABC transporter permease</fullName>
    </submittedName>
</protein>
<keyword evidence="6 7" id="KW-0472">Membrane</keyword>
<gene>
    <name evidence="8" type="ORF">CKY39_27930</name>
</gene>
<evidence type="ECO:0000256" key="3">
    <source>
        <dbReference type="ARBA" id="ARBA00022475"/>
    </source>
</evidence>
<feature type="transmembrane region" description="Helical" evidence="7">
    <location>
        <begin position="156"/>
        <end position="178"/>
    </location>
</feature>
<dbReference type="PROSITE" id="PS50928">
    <property type="entry name" value="ABC_TM1"/>
    <property type="match status" value="1"/>
</dbReference>
<evidence type="ECO:0000256" key="6">
    <source>
        <dbReference type="ARBA" id="ARBA00023136"/>
    </source>
</evidence>
<keyword evidence="3" id="KW-1003">Cell membrane</keyword>
<dbReference type="STRING" id="436515.GCA_001752345_05691"/>
<dbReference type="GO" id="GO:0055085">
    <property type="term" value="P:transmembrane transport"/>
    <property type="evidence" value="ECO:0007669"/>
    <property type="project" value="InterPro"/>
</dbReference>
<dbReference type="InterPro" id="IPR035906">
    <property type="entry name" value="MetI-like_sf"/>
</dbReference>
<dbReference type="AlphaFoldDB" id="A0A1E7TTZ9"/>
<accession>A0A1E7TTZ9</accession>
<comment type="similarity">
    <text evidence="7">Belongs to the binding-protein-dependent transport system permease family.</text>
</comment>
<dbReference type="CDD" id="cd06261">
    <property type="entry name" value="TM_PBP2"/>
    <property type="match status" value="1"/>
</dbReference>
<feature type="transmembrane region" description="Helical" evidence="7">
    <location>
        <begin position="9"/>
        <end position="30"/>
    </location>
</feature>
<evidence type="ECO:0000256" key="5">
    <source>
        <dbReference type="ARBA" id="ARBA00022989"/>
    </source>
</evidence>
<keyword evidence="4 7" id="KW-0812">Transmembrane</keyword>
<sequence length="296" mass="32727">MQNPVRGPALAWGLIAPSLLLTLFILAYPLSTLVFQSVHDISRFGLLRAFNGLDNFRTVFTDPVFAHVVWRTVQWTVCVVGGAVLCAVPIALILQQDFYGRGVARTIVMLPWAVSLTMTAIVWTWSFNGQYGMVNASLAMVGIIREPINWLADGQLAFWVEVGVGILVSIPFTVTIFLGGLSSVSQDIYEAAGIEGASRWQQFRRLTLPLLKPFIHMAIVLNVIYVFNSFPIIWIMTQGGPDNATHILVTWLYQLGFRLGRPGEAAAISLVMLALLLAFTVFYLRLQKRQSAKAAA</sequence>
<dbReference type="RefSeq" id="WP_062481532.1">
    <property type="nucleotide sequence ID" value="NZ_CP023284.1"/>
</dbReference>